<reference evidence="4" key="1">
    <citation type="submission" date="2016-08" db="EMBL/GenBank/DDBJ databases">
        <title>Complete Genome Seqeunce of Paenibacillus sp. nov. IHBB 9852 from high altitute lake of Indian trans-Himalayas.</title>
        <authorList>
            <person name="Kiran S."/>
            <person name="Swarnkar M.K."/>
            <person name="Rana A."/>
            <person name="Tewari R."/>
            <person name="Gulati A."/>
        </authorList>
    </citation>
    <scope>NUCLEOTIDE SEQUENCE [LARGE SCALE GENOMIC DNA]</scope>
    <source>
        <strain evidence="4">IHBB 9852</strain>
    </source>
</reference>
<dbReference type="Proteomes" id="UP000189059">
    <property type="component" value="Unassembled WGS sequence"/>
</dbReference>
<dbReference type="EMBL" id="CP016809">
    <property type="protein sequence ID" value="ANY74560.1"/>
    <property type="molecule type" value="Genomic_DNA"/>
</dbReference>
<dbReference type="AlphaFoldDB" id="A0A1B2E3K4"/>
<dbReference type="OrthoDB" id="66596at2"/>
<feature type="domain" description="HTH tetR-type" evidence="3">
    <location>
        <begin position="6"/>
        <end position="66"/>
    </location>
</feature>
<proteinExistence type="predicted"/>
<evidence type="ECO:0000313" key="6">
    <source>
        <dbReference type="Proteomes" id="UP000189059"/>
    </source>
</evidence>
<evidence type="ECO:0000313" key="5">
    <source>
        <dbReference type="EMBL" id="OOC63269.1"/>
    </source>
</evidence>
<dbReference type="RefSeq" id="WP_077568003.1">
    <property type="nucleotide sequence ID" value="NZ_CP016809.1"/>
</dbReference>
<evidence type="ECO:0000256" key="2">
    <source>
        <dbReference type="PROSITE-ProRule" id="PRU00335"/>
    </source>
</evidence>
<protein>
    <submittedName>
        <fullName evidence="4">TetR family transcriptional regulator</fullName>
    </submittedName>
</protein>
<evidence type="ECO:0000313" key="4">
    <source>
        <dbReference type="EMBL" id="ANY74560.1"/>
    </source>
</evidence>
<dbReference type="SUPFAM" id="SSF48498">
    <property type="entry name" value="Tetracyclin repressor-like, C-terminal domain"/>
    <property type="match status" value="1"/>
</dbReference>
<dbReference type="KEGG" id="pib:BBD41_19395"/>
<gene>
    <name evidence="5" type="ORF">BBD40_16220</name>
    <name evidence="4" type="ORF">BBD41_19395</name>
</gene>
<evidence type="ECO:0000256" key="1">
    <source>
        <dbReference type="ARBA" id="ARBA00023125"/>
    </source>
</evidence>
<dbReference type="GO" id="GO:0003677">
    <property type="term" value="F:DNA binding"/>
    <property type="evidence" value="ECO:0007669"/>
    <property type="project" value="UniProtKB-UniRule"/>
</dbReference>
<name>A0A1B2E3K4_9BACL</name>
<feature type="DNA-binding region" description="H-T-H motif" evidence="2">
    <location>
        <begin position="29"/>
        <end position="48"/>
    </location>
</feature>
<evidence type="ECO:0000259" key="3">
    <source>
        <dbReference type="PROSITE" id="PS50977"/>
    </source>
</evidence>
<organism evidence="4">
    <name type="scientific">Paenibacillus ihbetae</name>
    <dbReference type="NCBI Taxonomy" id="1870820"/>
    <lineage>
        <taxon>Bacteria</taxon>
        <taxon>Bacillati</taxon>
        <taxon>Bacillota</taxon>
        <taxon>Bacilli</taxon>
        <taxon>Bacillales</taxon>
        <taxon>Paenibacillaceae</taxon>
        <taxon>Paenibacillus</taxon>
    </lineage>
</organism>
<dbReference type="InterPro" id="IPR036271">
    <property type="entry name" value="Tet_transcr_reg_TetR-rel_C_sf"/>
</dbReference>
<dbReference type="SUPFAM" id="SSF46689">
    <property type="entry name" value="Homeodomain-like"/>
    <property type="match status" value="1"/>
</dbReference>
<dbReference type="InterPro" id="IPR001647">
    <property type="entry name" value="HTH_TetR"/>
</dbReference>
<dbReference type="PROSITE" id="PS50977">
    <property type="entry name" value="HTH_TETR_2"/>
    <property type="match status" value="1"/>
</dbReference>
<keyword evidence="6" id="KW-1185">Reference proteome</keyword>
<sequence>MAPKPKFTKQDIILAAFDIACAEGLDSVSIRKVADRLGCSIAPIYVNFADAEELLQRVVEHALHTAKQMIAEQRTGQPFRDIGMASLRFAREFPLLYRDLIMKNNPYMKHDEQQLNEVVGLMKKDPDLAGFSGEELRALLIKMQTFQTGLSVMVANDLFTTSLDEEQVMAMMDEAAEDFIRAARLRQSDAT</sequence>
<dbReference type="InterPro" id="IPR009057">
    <property type="entry name" value="Homeodomain-like_sf"/>
</dbReference>
<accession>A0A1B2E3K4</accession>
<reference evidence="5 6" key="2">
    <citation type="submission" date="2016-12" db="EMBL/GenBank/DDBJ databases">
        <title>Genome sequencing and description of Paenibacillus sp. nov. from high altitude lake in the Indian Trans- Himalayas.</title>
        <authorList>
            <person name="Kiran S."/>
            <person name="Swarnkar M.K."/>
            <person name="Rana A."/>
            <person name="Tewari R."/>
            <person name="Gulati A."/>
        </authorList>
    </citation>
    <scope>NUCLEOTIDE SEQUENCE [LARGE SCALE GENOMIC DNA]</scope>
    <source>
        <strain evidence="5 6">IHBB 9951</strain>
    </source>
</reference>
<keyword evidence="1 2" id="KW-0238">DNA-binding</keyword>
<dbReference type="Gene3D" id="1.10.357.10">
    <property type="entry name" value="Tetracycline Repressor, domain 2"/>
    <property type="match status" value="1"/>
</dbReference>
<dbReference type="EMBL" id="MRVI01000001">
    <property type="protein sequence ID" value="OOC63269.1"/>
    <property type="molecule type" value="Genomic_DNA"/>
</dbReference>